<reference evidence="1 2" key="1">
    <citation type="submission" date="2016-10" db="EMBL/GenBank/DDBJ databases">
        <authorList>
            <person name="Varghese N."/>
            <person name="Submissions S."/>
        </authorList>
    </citation>
    <scope>NUCLEOTIDE SEQUENCE [LARGE SCALE GENOMIC DNA]</scope>
    <source>
        <strain evidence="1 2">BS2773</strain>
    </source>
</reference>
<keyword evidence="2" id="KW-1185">Reference proteome</keyword>
<accession>A0A1H5J3Z2</accession>
<dbReference type="EMBL" id="FNTS01000002">
    <property type="protein sequence ID" value="SEE46791.1"/>
    <property type="molecule type" value="Genomic_DNA"/>
</dbReference>
<comment type="caution">
    <text evidence="1">The sequence shown here is derived from an EMBL/GenBank/DDBJ whole genome shotgun (WGS) entry which is preliminary data.</text>
</comment>
<evidence type="ECO:0000313" key="1">
    <source>
        <dbReference type="EMBL" id="SEE46791.1"/>
    </source>
</evidence>
<proteinExistence type="predicted"/>
<gene>
    <name evidence="1" type="ORF">SAMN04515675_5715</name>
</gene>
<sequence>MRSVTGYISVAAVTAEYGSALTAGHFWKDPKVTKRSLPHHSVPRLGSACPHSGTAARVAAMGHPWPSAAKPASLPVYPLHRAYLRPSWLTGPADHDQKPDQKHAASLALDSCYGRRGEEGKSAFDPHHSGRLSGRRAFAFDFDLRRPVKPRWPHAGLNPWVTRQDAGLAALGQGWPIAAAHGFKPVCGHTEPRRGAEWWGKSVLVTFALFKSDPL</sequence>
<organism evidence="1 2">
    <name type="scientific">Pseudomonas costantinii</name>
    <dbReference type="NCBI Taxonomy" id="168469"/>
    <lineage>
        <taxon>Bacteria</taxon>
        <taxon>Pseudomonadati</taxon>
        <taxon>Pseudomonadota</taxon>
        <taxon>Gammaproteobacteria</taxon>
        <taxon>Pseudomonadales</taxon>
        <taxon>Pseudomonadaceae</taxon>
        <taxon>Pseudomonas</taxon>
    </lineage>
</organism>
<evidence type="ECO:0000313" key="2">
    <source>
        <dbReference type="Proteomes" id="UP000182179"/>
    </source>
</evidence>
<name>A0A1H5J3Z2_9PSED</name>
<protein>
    <submittedName>
        <fullName evidence="1">Uncharacterized protein</fullName>
    </submittedName>
</protein>
<dbReference type="Proteomes" id="UP000182179">
    <property type="component" value="Unassembled WGS sequence"/>
</dbReference>